<gene>
    <name evidence="1" type="ORF">HNP33_003993</name>
</gene>
<evidence type="ECO:0000313" key="2">
    <source>
        <dbReference type="Proteomes" id="UP000562492"/>
    </source>
</evidence>
<accession>A0ABR6RL60</accession>
<dbReference type="Proteomes" id="UP000562492">
    <property type="component" value="Unassembled WGS sequence"/>
</dbReference>
<sequence>MRTFSSPFQKWLSLLSFFIAFVLSSLALPAHAGLKVLGVEIGVSTLEQVRKQAAASGAVKNGGTNTWSEGPTLEVPGSSYEIQGLNSVLYIFTPDEKLTAVVMTMQNHRFDEVFDVLAGKYKMVKKERPFVGNNFAKFSAPDSIIELDAPHLSFEMQVRYMSSGFSKAWRDGLQSQRQQKRNNDKSSF</sequence>
<keyword evidence="2" id="KW-1185">Reference proteome</keyword>
<dbReference type="EMBL" id="JACHKZ010000041">
    <property type="protein sequence ID" value="MBB6579874.1"/>
    <property type="molecule type" value="Genomic_DNA"/>
</dbReference>
<evidence type="ECO:0000313" key="1">
    <source>
        <dbReference type="EMBL" id="MBB6579874.1"/>
    </source>
</evidence>
<protein>
    <submittedName>
        <fullName evidence="1">Uncharacterized protein</fullName>
    </submittedName>
</protein>
<comment type="caution">
    <text evidence="1">The sequence shown here is derived from an EMBL/GenBank/DDBJ whole genome shotgun (WGS) entry which is preliminary data.</text>
</comment>
<organism evidence="1 2">
    <name type="scientific">Comamonas odontotermitis</name>
    <dbReference type="NCBI Taxonomy" id="379895"/>
    <lineage>
        <taxon>Bacteria</taxon>
        <taxon>Pseudomonadati</taxon>
        <taxon>Pseudomonadota</taxon>
        <taxon>Betaproteobacteria</taxon>
        <taxon>Burkholderiales</taxon>
        <taxon>Comamonadaceae</taxon>
        <taxon>Comamonas</taxon>
    </lineage>
</organism>
<name>A0ABR6RL60_9BURK</name>
<proteinExistence type="predicted"/>
<dbReference type="RefSeq" id="WP_184711551.1">
    <property type="nucleotide sequence ID" value="NZ_JACHKZ010000041.1"/>
</dbReference>
<reference evidence="1 2" key="1">
    <citation type="submission" date="2020-08" db="EMBL/GenBank/DDBJ databases">
        <title>Functional genomics of gut bacteria from endangered species of beetles.</title>
        <authorList>
            <person name="Carlos-Shanley C."/>
        </authorList>
    </citation>
    <scope>NUCLEOTIDE SEQUENCE [LARGE SCALE GENOMIC DNA]</scope>
    <source>
        <strain evidence="1 2">S00124</strain>
    </source>
</reference>